<sequence length="403" mass="43984">MTMYITLAFFLVSGIFFELFTATSQQQHIANKTAESSADFQSIQNTEIVIKPDASSAAELAKAERRLTQCKVKLARREVPHCDGDATAVSSLQRSQQASNSSIGGAVDKAITAKTDSMLKITEEKNKPLFKMIRDEFNVTINTGMIIAVAIMIFIFEVTHITNLFVYAGRIRRFRQLEAGLDDMRGQYHQLTGNDYTPPAPPEKTTLTGLFRDFRSASPFAPASRAVASSFAGAANNINQSVPGILANELGKAQQAREQVIADTAQKLDSIAEAHAGRSQDKTYRQELNEGQKMHSDSPLDKPRPTPLHPQGQHKGGTGLHNPALGKCEAIYPLPLTDTNADRPSLTGQWNPVNEPLPADRPSLTGQWNPVNEPLFADRSALTGQQQSVNEPLSADRSTTIGQ</sequence>
<feature type="region of interest" description="Disordered" evidence="1">
    <location>
        <begin position="272"/>
        <end position="324"/>
    </location>
</feature>
<proteinExistence type="predicted"/>
<dbReference type="EMBL" id="JAYMYJ010000030">
    <property type="protein sequence ID" value="MEB4590123.1"/>
    <property type="molecule type" value="Genomic_DNA"/>
</dbReference>
<feature type="transmembrane region" description="Helical" evidence="2">
    <location>
        <begin position="144"/>
        <end position="167"/>
    </location>
</feature>
<organism evidence="3 4">
    <name type="scientific">Candidatus Thiothrix phosphatis</name>
    <dbReference type="NCBI Taxonomy" id="3112415"/>
    <lineage>
        <taxon>Bacteria</taxon>
        <taxon>Pseudomonadati</taxon>
        <taxon>Pseudomonadota</taxon>
        <taxon>Gammaproteobacteria</taxon>
        <taxon>Thiotrichales</taxon>
        <taxon>Thiotrichaceae</taxon>
        <taxon>Thiothrix</taxon>
    </lineage>
</organism>
<protein>
    <submittedName>
        <fullName evidence="3">Uncharacterized protein</fullName>
    </submittedName>
</protein>
<dbReference type="RefSeq" id="WP_324693360.1">
    <property type="nucleotide sequence ID" value="NZ_JAYMYJ010000030.1"/>
</dbReference>
<feature type="region of interest" description="Disordered" evidence="1">
    <location>
        <begin position="339"/>
        <end position="360"/>
    </location>
</feature>
<reference evidence="3 4" key="2">
    <citation type="submission" date="2024-01" db="EMBL/GenBank/DDBJ databases">
        <authorList>
            <person name="Xie X."/>
        </authorList>
    </citation>
    <scope>NUCLEOTIDE SEQUENCE [LARGE SCALE GENOMIC DNA]</scope>
    <source>
        <strain evidence="3">SCUT-1</strain>
    </source>
</reference>
<keyword evidence="4" id="KW-1185">Reference proteome</keyword>
<accession>A0ABU6CUR7</accession>
<evidence type="ECO:0000313" key="4">
    <source>
        <dbReference type="Proteomes" id="UP001308005"/>
    </source>
</evidence>
<keyword evidence="2" id="KW-0472">Membrane</keyword>
<keyword evidence="2" id="KW-1133">Transmembrane helix</keyword>
<evidence type="ECO:0000256" key="1">
    <source>
        <dbReference type="SAM" id="MobiDB-lite"/>
    </source>
</evidence>
<comment type="caution">
    <text evidence="3">The sequence shown here is derived from an EMBL/GenBank/DDBJ whole genome shotgun (WGS) entry which is preliminary data.</text>
</comment>
<evidence type="ECO:0000256" key="2">
    <source>
        <dbReference type="SAM" id="Phobius"/>
    </source>
</evidence>
<name>A0ABU6CUR7_9GAMM</name>
<feature type="region of interest" description="Disordered" evidence="1">
    <location>
        <begin position="383"/>
        <end position="403"/>
    </location>
</feature>
<dbReference type="Proteomes" id="UP001308005">
    <property type="component" value="Unassembled WGS sequence"/>
</dbReference>
<keyword evidence="2" id="KW-0812">Transmembrane</keyword>
<feature type="compositionally biased region" description="Basic and acidic residues" evidence="1">
    <location>
        <begin position="272"/>
        <end position="304"/>
    </location>
</feature>
<evidence type="ECO:0000313" key="3">
    <source>
        <dbReference type="EMBL" id="MEB4590123.1"/>
    </source>
</evidence>
<gene>
    <name evidence="3" type="ORF">VSS37_03940</name>
</gene>
<reference evidence="4" key="1">
    <citation type="submission" date="2023-07" db="EMBL/GenBank/DDBJ databases">
        <title>The carbon used by Thiothrix.</title>
        <authorList>
            <person name="Chen L."/>
        </authorList>
    </citation>
    <scope>NUCLEOTIDE SEQUENCE [LARGE SCALE GENOMIC DNA]</scope>
</reference>